<dbReference type="HOGENOM" id="CLU_3112583_0_0_1"/>
<accession>J3NC78</accession>
<dbReference type="Gramene" id="OB12G15860.1">
    <property type="protein sequence ID" value="OB12G15860.1"/>
    <property type="gene ID" value="OB12G15860"/>
</dbReference>
<dbReference type="EnsemblPlants" id="OB12G15860.1">
    <property type="protein sequence ID" value="OB12G15860.1"/>
    <property type="gene ID" value="OB12G15860"/>
</dbReference>
<sequence length="51" mass="5773">YIPNLLSFLVHCVNYVTDKMKNQAASKKKNNIAIFVHLVVQGIVTRDNSAR</sequence>
<reference evidence="1" key="1">
    <citation type="journal article" date="2013" name="Nat. Commun.">
        <title>Whole-genome sequencing of Oryza brachyantha reveals mechanisms underlying Oryza genome evolution.</title>
        <authorList>
            <person name="Chen J."/>
            <person name="Huang Q."/>
            <person name="Gao D."/>
            <person name="Wang J."/>
            <person name="Lang Y."/>
            <person name="Liu T."/>
            <person name="Li B."/>
            <person name="Bai Z."/>
            <person name="Luis Goicoechea J."/>
            <person name="Liang C."/>
            <person name="Chen C."/>
            <person name="Zhang W."/>
            <person name="Sun S."/>
            <person name="Liao Y."/>
            <person name="Zhang X."/>
            <person name="Yang L."/>
            <person name="Song C."/>
            <person name="Wang M."/>
            <person name="Shi J."/>
            <person name="Liu G."/>
            <person name="Liu J."/>
            <person name="Zhou H."/>
            <person name="Zhou W."/>
            <person name="Yu Q."/>
            <person name="An N."/>
            <person name="Chen Y."/>
            <person name="Cai Q."/>
            <person name="Wang B."/>
            <person name="Liu B."/>
            <person name="Min J."/>
            <person name="Huang Y."/>
            <person name="Wu H."/>
            <person name="Li Z."/>
            <person name="Zhang Y."/>
            <person name="Yin Y."/>
            <person name="Song W."/>
            <person name="Jiang J."/>
            <person name="Jackson S.A."/>
            <person name="Wing R.A."/>
            <person name="Wang J."/>
            <person name="Chen M."/>
        </authorList>
    </citation>
    <scope>NUCLEOTIDE SEQUENCE [LARGE SCALE GENOMIC DNA]</scope>
    <source>
        <strain evidence="1">cv. IRGC 101232</strain>
    </source>
</reference>
<evidence type="ECO:0000313" key="2">
    <source>
        <dbReference type="Proteomes" id="UP000006038"/>
    </source>
</evidence>
<name>J3NC78_ORYBR</name>
<reference evidence="1" key="2">
    <citation type="submission" date="2013-04" db="UniProtKB">
        <authorList>
            <consortium name="EnsemblPlants"/>
        </authorList>
    </citation>
    <scope>IDENTIFICATION</scope>
</reference>
<dbReference type="Proteomes" id="UP000006038">
    <property type="component" value="Chromosome 12"/>
</dbReference>
<dbReference type="AlphaFoldDB" id="J3NC78"/>
<proteinExistence type="predicted"/>
<protein>
    <submittedName>
        <fullName evidence="1">Uncharacterized protein</fullName>
    </submittedName>
</protein>
<organism evidence="1">
    <name type="scientific">Oryza brachyantha</name>
    <name type="common">malo sina</name>
    <dbReference type="NCBI Taxonomy" id="4533"/>
    <lineage>
        <taxon>Eukaryota</taxon>
        <taxon>Viridiplantae</taxon>
        <taxon>Streptophyta</taxon>
        <taxon>Embryophyta</taxon>
        <taxon>Tracheophyta</taxon>
        <taxon>Spermatophyta</taxon>
        <taxon>Magnoliopsida</taxon>
        <taxon>Liliopsida</taxon>
        <taxon>Poales</taxon>
        <taxon>Poaceae</taxon>
        <taxon>BOP clade</taxon>
        <taxon>Oryzoideae</taxon>
        <taxon>Oryzeae</taxon>
        <taxon>Oryzinae</taxon>
        <taxon>Oryza</taxon>
    </lineage>
</organism>
<evidence type="ECO:0000313" key="1">
    <source>
        <dbReference type="EnsemblPlants" id="OB12G15860.1"/>
    </source>
</evidence>
<keyword evidence="2" id="KW-1185">Reference proteome</keyword>